<accession>A0ABP7GVC8</accession>
<feature type="compositionally biased region" description="Pro residues" evidence="3">
    <location>
        <begin position="15"/>
        <end position="26"/>
    </location>
</feature>
<keyword evidence="5" id="KW-1185">Reference proteome</keyword>
<dbReference type="EMBL" id="BAABAF010000009">
    <property type="protein sequence ID" value="GAA3773355.1"/>
    <property type="molecule type" value="Genomic_DNA"/>
</dbReference>
<sequence length="308" mass="32583">MAAVLMLAGCAASPHPQPSGPQPSGPLPAHTTPTAPAPTETSATASQPLSHVVIIVEENKPASSIIGNPSAPYLNALAREFASATDDNAITHPSLPNYLALTGGTTAGITTDCNPEGSCLARVPSITTEIERSGRTWKMYAEGMPSPCDAHNSGRYAVRHNPFLYYPSITDDAPYCAAHNVPLTRLAADLASTATMPDYAFISPDLCDDMHDCSIATGDRWLSRQVPAILSSPAFASGRSLLVVTFDEGDRTSNTVPLIFAGSAAKRGYRSDRGYTHYSLLRTIEREWGLAPLTGNDAAATPMTDLLR</sequence>
<dbReference type="Proteomes" id="UP001500540">
    <property type="component" value="Unassembled WGS sequence"/>
</dbReference>
<evidence type="ECO:0000256" key="2">
    <source>
        <dbReference type="ARBA" id="ARBA00023026"/>
    </source>
</evidence>
<dbReference type="Gene3D" id="3.40.720.10">
    <property type="entry name" value="Alkaline Phosphatase, subunit A"/>
    <property type="match status" value="1"/>
</dbReference>
<dbReference type="Pfam" id="PF04185">
    <property type="entry name" value="Phosphoesterase"/>
    <property type="match status" value="1"/>
</dbReference>
<evidence type="ECO:0000313" key="5">
    <source>
        <dbReference type="Proteomes" id="UP001500540"/>
    </source>
</evidence>
<feature type="compositionally biased region" description="Low complexity" evidence="3">
    <location>
        <begin position="27"/>
        <end position="45"/>
    </location>
</feature>
<dbReference type="PANTHER" id="PTHR31956:SF8">
    <property type="entry name" value="ACID PHOSPHATASE PHOA (AFU_ORTHOLOGUE AFUA_1G03570)"/>
    <property type="match status" value="1"/>
</dbReference>
<evidence type="ECO:0000256" key="1">
    <source>
        <dbReference type="ARBA" id="ARBA00022801"/>
    </source>
</evidence>
<reference evidence="5" key="1">
    <citation type="journal article" date="2019" name="Int. J. Syst. Evol. Microbiol.">
        <title>The Global Catalogue of Microorganisms (GCM) 10K type strain sequencing project: providing services to taxonomists for standard genome sequencing and annotation.</title>
        <authorList>
            <consortium name="The Broad Institute Genomics Platform"/>
            <consortium name="The Broad Institute Genome Sequencing Center for Infectious Disease"/>
            <person name="Wu L."/>
            <person name="Ma J."/>
        </authorList>
    </citation>
    <scope>NUCLEOTIDE SEQUENCE [LARGE SCALE GENOMIC DNA]</scope>
    <source>
        <strain evidence="5">JCM 16950</strain>
    </source>
</reference>
<evidence type="ECO:0000256" key="3">
    <source>
        <dbReference type="SAM" id="MobiDB-lite"/>
    </source>
</evidence>
<feature type="region of interest" description="Disordered" evidence="3">
    <location>
        <begin position="11"/>
        <end position="46"/>
    </location>
</feature>
<evidence type="ECO:0000313" key="4">
    <source>
        <dbReference type="EMBL" id="GAA3773355.1"/>
    </source>
</evidence>
<dbReference type="InterPro" id="IPR017850">
    <property type="entry name" value="Alkaline_phosphatase_core_sf"/>
</dbReference>
<keyword evidence="2" id="KW-0843">Virulence</keyword>
<dbReference type="PANTHER" id="PTHR31956">
    <property type="entry name" value="NON-SPECIFIC PHOSPHOLIPASE C4-RELATED"/>
    <property type="match status" value="1"/>
</dbReference>
<proteinExistence type="predicted"/>
<dbReference type="InterPro" id="IPR007312">
    <property type="entry name" value="Phosphoesterase"/>
</dbReference>
<comment type="caution">
    <text evidence="4">The sequence shown here is derived from an EMBL/GenBank/DDBJ whole genome shotgun (WGS) entry which is preliminary data.</text>
</comment>
<organism evidence="4 5">
    <name type="scientific">Microbacterium kribbense</name>
    <dbReference type="NCBI Taxonomy" id="433645"/>
    <lineage>
        <taxon>Bacteria</taxon>
        <taxon>Bacillati</taxon>
        <taxon>Actinomycetota</taxon>
        <taxon>Actinomycetes</taxon>
        <taxon>Micrococcales</taxon>
        <taxon>Microbacteriaceae</taxon>
        <taxon>Microbacterium</taxon>
    </lineage>
</organism>
<keyword evidence="1" id="KW-0378">Hydrolase</keyword>
<name>A0ABP7GVC8_9MICO</name>
<protein>
    <submittedName>
        <fullName evidence="4">Alkaline phosphatase family protein</fullName>
    </submittedName>
</protein>
<gene>
    <name evidence="4" type="ORF">GCM10022240_26610</name>
</gene>